<dbReference type="InterPro" id="IPR014284">
    <property type="entry name" value="RNA_pol_sigma-70_dom"/>
</dbReference>
<dbReference type="Gene3D" id="1.10.1740.10">
    <property type="match status" value="1"/>
</dbReference>
<protein>
    <submittedName>
        <fullName evidence="8">Sigma-70 family RNA polymerase sigma factor</fullName>
    </submittedName>
</protein>
<evidence type="ECO:0000256" key="3">
    <source>
        <dbReference type="ARBA" id="ARBA00023082"/>
    </source>
</evidence>
<evidence type="ECO:0000313" key="8">
    <source>
        <dbReference type="EMBL" id="NPD92906.1"/>
    </source>
</evidence>
<evidence type="ECO:0000256" key="4">
    <source>
        <dbReference type="ARBA" id="ARBA00023125"/>
    </source>
</evidence>
<accession>A0ABX2ASI5</accession>
<comment type="similarity">
    <text evidence="1">Belongs to the sigma-70 factor family. ECF subfamily.</text>
</comment>
<dbReference type="InterPro" id="IPR013324">
    <property type="entry name" value="RNA_pol_sigma_r3/r4-like"/>
</dbReference>
<comment type="caution">
    <text evidence="8">The sequence shown here is derived from an EMBL/GenBank/DDBJ whole genome shotgun (WGS) entry which is preliminary data.</text>
</comment>
<keyword evidence="3" id="KW-0731">Sigma factor</keyword>
<dbReference type="Gene3D" id="1.10.10.10">
    <property type="entry name" value="Winged helix-like DNA-binding domain superfamily/Winged helix DNA-binding domain"/>
    <property type="match status" value="1"/>
</dbReference>
<evidence type="ECO:0000256" key="2">
    <source>
        <dbReference type="ARBA" id="ARBA00023015"/>
    </source>
</evidence>
<dbReference type="NCBIfam" id="TIGR02937">
    <property type="entry name" value="sigma70-ECF"/>
    <property type="match status" value="1"/>
</dbReference>
<evidence type="ECO:0000259" key="6">
    <source>
        <dbReference type="Pfam" id="PF04542"/>
    </source>
</evidence>
<dbReference type="Pfam" id="PF04542">
    <property type="entry name" value="Sigma70_r2"/>
    <property type="match status" value="1"/>
</dbReference>
<keyword evidence="2" id="KW-0805">Transcription regulation</keyword>
<dbReference type="RefSeq" id="WP_172276559.1">
    <property type="nucleotide sequence ID" value="NZ_CASGMU010000012.1"/>
</dbReference>
<reference evidence="8 9" key="1">
    <citation type="submission" date="2020-05" db="EMBL/GenBank/DDBJ databases">
        <title>Distinct polysaccharide utilization as determinants for interspecies competition between intestinal Prevotella spp.</title>
        <authorList>
            <person name="Galvez E.J.C."/>
            <person name="Iljazovic A."/>
            <person name="Strowig T."/>
        </authorList>
    </citation>
    <scope>NUCLEOTIDE SEQUENCE [LARGE SCALE GENOMIC DNA]</scope>
    <source>
        <strain evidence="8 9">PMUR</strain>
    </source>
</reference>
<proteinExistence type="inferred from homology"/>
<dbReference type="InterPro" id="IPR039425">
    <property type="entry name" value="RNA_pol_sigma-70-like"/>
</dbReference>
<keyword evidence="5" id="KW-0804">Transcription</keyword>
<feature type="domain" description="RNA polymerase sigma-70 region 2" evidence="6">
    <location>
        <begin position="16"/>
        <end position="73"/>
    </location>
</feature>
<dbReference type="InterPro" id="IPR007627">
    <property type="entry name" value="RNA_pol_sigma70_r2"/>
</dbReference>
<gene>
    <name evidence="8" type="ORF">HPS56_11260</name>
</gene>
<evidence type="ECO:0000259" key="7">
    <source>
        <dbReference type="Pfam" id="PF08281"/>
    </source>
</evidence>
<evidence type="ECO:0000256" key="1">
    <source>
        <dbReference type="ARBA" id="ARBA00010641"/>
    </source>
</evidence>
<dbReference type="SUPFAM" id="SSF88946">
    <property type="entry name" value="Sigma2 domain of RNA polymerase sigma factors"/>
    <property type="match status" value="1"/>
</dbReference>
<keyword evidence="4" id="KW-0238">DNA-binding</keyword>
<evidence type="ECO:0000256" key="5">
    <source>
        <dbReference type="ARBA" id="ARBA00023163"/>
    </source>
</evidence>
<evidence type="ECO:0000313" key="9">
    <source>
        <dbReference type="Proteomes" id="UP000714420"/>
    </source>
</evidence>
<dbReference type="Pfam" id="PF08281">
    <property type="entry name" value="Sigma70_r4_2"/>
    <property type="match status" value="1"/>
</dbReference>
<dbReference type="InterPro" id="IPR013325">
    <property type="entry name" value="RNA_pol_sigma_r2"/>
</dbReference>
<dbReference type="PANTHER" id="PTHR43133">
    <property type="entry name" value="RNA POLYMERASE ECF-TYPE SIGMA FACTO"/>
    <property type="match status" value="1"/>
</dbReference>
<dbReference type="InterPro" id="IPR013249">
    <property type="entry name" value="RNA_pol_sigma70_r4_t2"/>
</dbReference>
<keyword evidence="9" id="KW-1185">Reference proteome</keyword>
<dbReference type="EMBL" id="JABKKF010000012">
    <property type="protein sequence ID" value="NPD92906.1"/>
    <property type="molecule type" value="Genomic_DNA"/>
</dbReference>
<sequence length="163" mass="19336">MELEEFNHKIVPLRKSLLDMARTWTEAHDYAEDAVQEVMLRLWSMRDRLDAHPNIRALAFTTLKNIERDHWRHLQIENISTSGKYQETTVATNPEDGDDMQLIRMIIEKLPPLQSKIFRMKEIEGYTKEEIIKITGCTDESLRQNLSRARKKIRAEFIRLQSR</sequence>
<organism evidence="8 9">
    <name type="scientific">Xylanibacter muris</name>
    <dbReference type="NCBI Taxonomy" id="2736290"/>
    <lineage>
        <taxon>Bacteria</taxon>
        <taxon>Pseudomonadati</taxon>
        <taxon>Bacteroidota</taxon>
        <taxon>Bacteroidia</taxon>
        <taxon>Bacteroidales</taxon>
        <taxon>Prevotellaceae</taxon>
        <taxon>Xylanibacter</taxon>
    </lineage>
</organism>
<name>A0ABX2ASI5_9BACT</name>
<feature type="domain" description="RNA polymerase sigma factor 70 region 4 type 2" evidence="7">
    <location>
        <begin position="101"/>
        <end position="153"/>
    </location>
</feature>
<dbReference type="Proteomes" id="UP000714420">
    <property type="component" value="Unassembled WGS sequence"/>
</dbReference>
<dbReference type="CDD" id="cd06171">
    <property type="entry name" value="Sigma70_r4"/>
    <property type="match status" value="1"/>
</dbReference>
<dbReference type="PANTHER" id="PTHR43133:SF8">
    <property type="entry name" value="RNA POLYMERASE SIGMA FACTOR HI_1459-RELATED"/>
    <property type="match status" value="1"/>
</dbReference>
<dbReference type="SUPFAM" id="SSF88659">
    <property type="entry name" value="Sigma3 and sigma4 domains of RNA polymerase sigma factors"/>
    <property type="match status" value="1"/>
</dbReference>
<dbReference type="InterPro" id="IPR036388">
    <property type="entry name" value="WH-like_DNA-bd_sf"/>
</dbReference>